<dbReference type="InterPro" id="IPR052087">
    <property type="entry name" value="RRP12"/>
</dbReference>
<organism evidence="2">
    <name type="scientific">Micrurus spixii</name>
    <name type="common">Amazon coral snake</name>
    <dbReference type="NCBI Taxonomy" id="129469"/>
    <lineage>
        <taxon>Eukaryota</taxon>
        <taxon>Metazoa</taxon>
        <taxon>Chordata</taxon>
        <taxon>Craniata</taxon>
        <taxon>Vertebrata</taxon>
        <taxon>Euteleostomi</taxon>
        <taxon>Lepidosauria</taxon>
        <taxon>Squamata</taxon>
        <taxon>Bifurcata</taxon>
        <taxon>Unidentata</taxon>
        <taxon>Episquamata</taxon>
        <taxon>Toxicofera</taxon>
        <taxon>Serpentes</taxon>
        <taxon>Colubroidea</taxon>
        <taxon>Elapidae</taxon>
        <taxon>Elapinae</taxon>
        <taxon>Micrurus</taxon>
    </lineage>
</organism>
<protein>
    <recommendedName>
        <fullName evidence="3">RRP12-like protein</fullName>
    </recommendedName>
</protein>
<accession>A0A2D4LLP1</accession>
<dbReference type="PANTHER" id="PTHR48287:SF1">
    <property type="entry name" value="ARM REPEAT SUPERFAMILY PROTEIN"/>
    <property type="match status" value="1"/>
</dbReference>
<evidence type="ECO:0000313" key="2">
    <source>
        <dbReference type="EMBL" id="LAB21808.1"/>
    </source>
</evidence>
<proteinExistence type="predicted"/>
<sequence>MTSLLQKKARKRRFREEADDEQLPVDSQPQYKAGGKGIHRPISKKAAPGAEYKAKKGKGDIKKKGGLDPYTYVPLNRAKLNRRKKAKLQGQYTNLMKGAQRGTQAGKRIFKNQTHN</sequence>
<reference evidence="2" key="1">
    <citation type="submission" date="2017-07" db="EMBL/GenBank/DDBJ databases">
        <authorList>
            <person name="Mikheyev A."/>
            <person name="Grau M."/>
        </authorList>
    </citation>
    <scope>NUCLEOTIDE SEQUENCE</scope>
    <source>
        <tissue evidence="2">Venom_gland</tissue>
    </source>
</reference>
<name>A0A2D4LLP1_9SAUR</name>
<reference evidence="2" key="2">
    <citation type="submission" date="2017-11" db="EMBL/GenBank/DDBJ databases">
        <title>Coralsnake Venomics: Analyses of Venom Gland Transcriptomes and Proteomes of Six Brazilian Taxa.</title>
        <authorList>
            <person name="Aird S.D."/>
            <person name="Jorge da Silva N."/>
            <person name="Qiu L."/>
            <person name="Villar-Briones A."/>
            <person name="Aparecida-Saddi V."/>
            <person name="Campos-Telles M.P."/>
            <person name="Grau M."/>
            <person name="Mikheyev A.S."/>
        </authorList>
    </citation>
    <scope>NUCLEOTIDE SEQUENCE</scope>
    <source>
        <tissue evidence="2">Venom_gland</tissue>
    </source>
</reference>
<dbReference type="EMBL" id="IACM01024959">
    <property type="protein sequence ID" value="LAB21808.1"/>
    <property type="molecule type" value="Transcribed_RNA"/>
</dbReference>
<dbReference type="AlphaFoldDB" id="A0A2D4LLP1"/>
<dbReference type="PANTHER" id="PTHR48287">
    <property type="entry name" value="ARM REPEAT SUPERFAMILY PROTEIN"/>
    <property type="match status" value="1"/>
</dbReference>
<feature type="region of interest" description="Disordered" evidence="1">
    <location>
        <begin position="97"/>
        <end position="116"/>
    </location>
</feature>
<feature type="compositionally biased region" description="Basic and acidic residues" evidence="1">
    <location>
        <begin position="52"/>
        <end position="66"/>
    </location>
</feature>
<feature type="region of interest" description="Disordered" evidence="1">
    <location>
        <begin position="1"/>
        <end position="68"/>
    </location>
</feature>
<evidence type="ECO:0000256" key="1">
    <source>
        <dbReference type="SAM" id="MobiDB-lite"/>
    </source>
</evidence>
<evidence type="ECO:0008006" key="3">
    <source>
        <dbReference type="Google" id="ProtNLM"/>
    </source>
</evidence>